<sequence>MPSPAPVVPPATGPRSTTVTLSPARAAYRAQAAPVIPAPTTTTSQVSRWVTAVLCHMALRVGIPRHLGQDCEDARRAKHCFLPTAHPARLPAAFSNGIITLFLVALALLLVTDADVDKLVALYACSASGPRSLRNSNAPPDMPPPPPTPKLTPCQDIPPPSRTTPSSAIC</sequence>
<feature type="compositionally biased region" description="Pro residues" evidence="1">
    <location>
        <begin position="140"/>
        <end position="162"/>
    </location>
</feature>
<keyword evidence="2" id="KW-0812">Transmembrane</keyword>
<dbReference type="Proteomes" id="UP001321542">
    <property type="component" value="Chromosome"/>
</dbReference>
<feature type="region of interest" description="Disordered" evidence="1">
    <location>
        <begin position="133"/>
        <end position="170"/>
    </location>
</feature>
<reference evidence="3 4" key="2">
    <citation type="journal article" date="2023" name="ChemBioChem">
        <title>Acyltransferase Domain Exchange between Two Independent Type I Polyketide Synthases in the Same Producer Strain of Macrolide Antibiotics.</title>
        <authorList>
            <person name="Kudo F."/>
            <person name="Kishikawa K."/>
            <person name="Tsuboi K."/>
            <person name="Kido T."/>
            <person name="Usui T."/>
            <person name="Hashimoto J."/>
            <person name="Shin-Ya K."/>
            <person name="Miyanaga A."/>
            <person name="Eguchi T."/>
        </authorList>
    </citation>
    <scope>NUCLEOTIDE SEQUENCE [LARGE SCALE GENOMIC DNA]</scope>
    <source>
        <strain evidence="3 4">A-8890</strain>
    </source>
</reference>
<proteinExistence type="predicted"/>
<keyword evidence="2" id="KW-0472">Membrane</keyword>
<keyword evidence="4" id="KW-1185">Reference proteome</keyword>
<reference evidence="3 4" key="1">
    <citation type="journal article" date="2010" name="ChemBioChem">
        <title>Cloning and characterization of the biosynthetic gene cluster of 16-membered macrolide antibiotic FD-891: involvement of a dual functional cytochrome P450 monooxygenase catalyzing epoxidation and hydroxylation.</title>
        <authorList>
            <person name="Kudo F."/>
            <person name="Motegi A."/>
            <person name="Mizoue K."/>
            <person name="Eguchi T."/>
        </authorList>
    </citation>
    <scope>NUCLEOTIDE SEQUENCE [LARGE SCALE GENOMIC DNA]</scope>
    <source>
        <strain evidence="3 4">A-8890</strain>
    </source>
</reference>
<evidence type="ECO:0000256" key="2">
    <source>
        <dbReference type="SAM" id="Phobius"/>
    </source>
</evidence>
<keyword evidence="2" id="KW-1133">Transmembrane helix</keyword>
<organism evidence="3 4">
    <name type="scientific">Streptomyces graminofaciens</name>
    <dbReference type="NCBI Taxonomy" id="68212"/>
    <lineage>
        <taxon>Bacteria</taxon>
        <taxon>Bacillati</taxon>
        <taxon>Actinomycetota</taxon>
        <taxon>Actinomycetes</taxon>
        <taxon>Kitasatosporales</taxon>
        <taxon>Streptomycetaceae</taxon>
        <taxon>Streptomyces</taxon>
    </lineage>
</organism>
<name>A0ABM7F613_9ACTN</name>
<dbReference type="EMBL" id="AP018448">
    <property type="protein sequence ID" value="BBC31289.1"/>
    <property type="molecule type" value="Genomic_DNA"/>
</dbReference>
<accession>A0ABM7F613</accession>
<gene>
    <name evidence="3" type="ORF">SGFS_025830</name>
</gene>
<evidence type="ECO:0000313" key="3">
    <source>
        <dbReference type="EMBL" id="BBC31289.1"/>
    </source>
</evidence>
<evidence type="ECO:0000256" key="1">
    <source>
        <dbReference type="SAM" id="MobiDB-lite"/>
    </source>
</evidence>
<evidence type="ECO:0000313" key="4">
    <source>
        <dbReference type="Proteomes" id="UP001321542"/>
    </source>
</evidence>
<feature type="transmembrane region" description="Helical" evidence="2">
    <location>
        <begin position="92"/>
        <end position="111"/>
    </location>
</feature>
<protein>
    <submittedName>
        <fullName evidence="3">Uncharacterized protein</fullName>
    </submittedName>
</protein>